<dbReference type="Proteomes" id="UP001054252">
    <property type="component" value="Unassembled WGS sequence"/>
</dbReference>
<keyword evidence="3" id="KW-1185">Reference proteome</keyword>
<feature type="chain" id="PRO_5043831598" description="Secreted protein" evidence="1">
    <location>
        <begin position="35"/>
        <end position="66"/>
    </location>
</feature>
<accession>A0AAV5M8T4</accession>
<proteinExistence type="predicted"/>
<evidence type="ECO:0000256" key="1">
    <source>
        <dbReference type="SAM" id="SignalP"/>
    </source>
</evidence>
<name>A0AAV5M8T4_9ROSI</name>
<protein>
    <recommendedName>
        <fullName evidence="4">Secreted protein</fullName>
    </recommendedName>
</protein>
<reference evidence="2 3" key="1">
    <citation type="journal article" date="2021" name="Commun. Biol.">
        <title>The genome of Shorea leprosula (Dipterocarpaceae) highlights the ecological relevance of drought in aseasonal tropical rainforests.</title>
        <authorList>
            <person name="Ng K.K.S."/>
            <person name="Kobayashi M.J."/>
            <person name="Fawcett J.A."/>
            <person name="Hatakeyama M."/>
            <person name="Paape T."/>
            <person name="Ng C.H."/>
            <person name="Ang C.C."/>
            <person name="Tnah L.H."/>
            <person name="Lee C.T."/>
            <person name="Nishiyama T."/>
            <person name="Sese J."/>
            <person name="O'Brien M.J."/>
            <person name="Copetti D."/>
            <person name="Mohd Noor M.I."/>
            <person name="Ong R.C."/>
            <person name="Putra M."/>
            <person name="Sireger I.Z."/>
            <person name="Indrioko S."/>
            <person name="Kosugi Y."/>
            <person name="Izuno A."/>
            <person name="Isagi Y."/>
            <person name="Lee S.L."/>
            <person name="Shimizu K.K."/>
        </authorList>
    </citation>
    <scope>NUCLEOTIDE SEQUENCE [LARGE SCALE GENOMIC DNA]</scope>
    <source>
        <strain evidence="2">214</strain>
    </source>
</reference>
<organism evidence="2 3">
    <name type="scientific">Rubroshorea leprosula</name>
    <dbReference type="NCBI Taxonomy" id="152421"/>
    <lineage>
        <taxon>Eukaryota</taxon>
        <taxon>Viridiplantae</taxon>
        <taxon>Streptophyta</taxon>
        <taxon>Embryophyta</taxon>
        <taxon>Tracheophyta</taxon>
        <taxon>Spermatophyta</taxon>
        <taxon>Magnoliopsida</taxon>
        <taxon>eudicotyledons</taxon>
        <taxon>Gunneridae</taxon>
        <taxon>Pentapetalae</taxon>
        <taxon>rosids</taxon>
        <taxon>malvids</taxon>
        <taxon>Malvales</taxon>
        <taxon>Dipterocarpaceae</taxon>
        <taxon>Rubroshorea</taxon>
    </lineage>
</organism>
<evidence type="ECO:0000313" key="2">
    <source>
        <dbReference type="EMBL" id="GKV45960.1"/>
    </source>
</evidence>
<comment type="caution">
    <text evidence="2">The sequence shown here is derived from an EMBL/GenBank/DDBJ whole genome shotgun (WGS) entry which is preliminary data.</text>
</comment>
<evidence type="ECO:0008006" key="4">
    <source>
        <dbReference type="Google" id="ProtNLM"/>
    </source>
</evidence>
<sequence length="66" mass="7297">MPFKHRKTKIIFSLGSSPLLRVLLPLVHSCPTRAVEGTPCAGWGLEDRSGETVLCFLLLRSAVRFS</sequence>
<evidence type="ECO:0000313" key="3">
    <source>
        <dbReference type="Proteomes" id="UP001054252"/>
    </source>
</evidence>
<gene>
    <name evidence="2" type="ORF">SLEP1_g52984</name>
</gene>
<dbReference type="AlphaFoldDB" id="A0AAV5M8T4"/>
<keyword evidence="1" id="KW-0732">Signal</keyword>
<dbReference type="EMBL" id="BPVZ01000200">
    <property type="protein sequence ID" value="GKV45960.1"/>
    <property type="molecule type" value="Genomic_DNA"/>
</dbReference>
<feature type="signal peptide" evidence="1">
    <location>
        <begin position="1"/>
        <end position="34"/>
    </location>
</feature>